<accession>A0A810MR57</accession>
<dbReference type="PANTHER" id="PTHR45947:SF13">
    <property type="entry name" value="TRANSFERASE"/>
    <property type="match status" value="1"/>
</dbReference>
<dbReference type="InterPro" id="IPR028098">
    <property type="entry name" value="Glyco_trans_4-like_N"/>
</dbReference>
<keyword evidence="6" id="KW-1185">Reference proteome</keyword>
<evidence type="ECO:0000313" key="6">
    <source>
        <dbReference type="Proteomes" id="UP000680866"/>
    </source>
</evidence>
<sequence>MRVLHVNKFLYRRGGAEGYLLDLAELQRGAGDEIAYFGMRHPDNEPGLPYERHFPPYLELDPAPRGLRPRTAAAARMVWSPASRRGLARVIDDFRPDVVHLHNIYHQLSPSVLAAARSAGVPCVLTMHDYKLACPSYQLLDGAGICDACVTGGPLTAARRRCKDGSLAASGLLAVESWLHRRLRAYDPVAVFVSPSRFLADVMRRAGVYPDRLRVVNHFVDLTGLPAKATPGGGVVYAGRLSAEKGVDTLVEAAAALPPGVPVDVAGDGPARPALEASAARVAPGRVRFHGRLDKARLHALVRAAGVVAVPSRWHENQPLAVLEAFACGVPVVGTDLGGLPELVEPGVDGEIVPAGDPAALAAALTSVLADPDRALAMGAAGRRRIERDFPPALHLRRLREVYAEAAAGGTAGAGAATAAPAGGGGR</sequence>
<dbReference type="Gene3D" id="3.40.50.2000">
    <property type="entry name" value="Glycogen Phosphorylase B"/>
    <property type="match status" value="2"/>
</dbReference>
<dbReference type="PANTHER" id="PTHR45947">
    <property type="entry name" value="SULFOQUINOVOSYL TRANSFERASE SQD2"/>
    <property type="match status" value="1"/>
</dbReference>
<dbReference type="Proteomes" id="UP000680866">
    <property type="component" value="Chromosome"/>
</dbReference>
<evidence type="ECO:0000259" key="4">
    <source>
        <dbReference type="Pfam" id="PF13439"/>
    </source>
</evidence>
<evidence type="ECO:0000259" key="3">
    <source>
        <dbReference type="Pfam" id="PF00534"/>
    </source>
</evidence>
<dbReference type="AlphaFoldDB" id="A0A810MR57"/>
<dbReference type="RefSeq" id="WP_212821587.1">
    <property type="nucleotide sequence ID" value="NZ_AP023359.1"/>
</dbReference>
<feature type="domain" description="Glycosyl transferase family 1" evidence="3">
    <location>
        <begin position="235"/>
        <end position="385"/>
    </location>
</feature>
<dbReference type="GO" id="GO:0016757">
    <property type="term" value="F:glycosyltransferase activity"/>
    <property type="evidence" value="ECO:0007669"/>
    <property type="project" value="UniProtKB-KW"/>
</dbReference>
<reference evidence="5" key="1">
    <citation type="submission" date="2020-08" db="EMBL/GenBank/DDBJ databases">
        <title>Whole genome shotgun sequence of Polymorphospora rubra NBRC 101157.</title>
        <authorList>
            <person name="Komaki H."/>
            <person name="Tamura T."/>
        </authorList>
    </citation>
    <scope>NUCLEOTIDE SEQUENCE</scope>
    <source>
        <strain evidence="5">NBRC 101157</strain>
    </source>
</reference>
<evidence type="ECO:0000256" key="2">
    <source>
        <dbReference type="ARBA" id="ARBA00022679"/>
    </source>
</evidence>
<dbReference type="InterPro" id="IPR001296">
    <property type="entry name" value="Glyco_trans_1"/>
</dbReference>
<gene>
    <name evidence="5" type="ORF">Prubr_07280</name>
</gene>
<proteinExistence type="predicted"/>
<dbReference type="Pfam" id="PF00534">
    <property type="entry name" value="Glycos_transf_1"/>
    <property type="match status" value="1"/>
</dbReference>
<evidence type="ECO:0000313" key="5">
    <source>
        <dbReference type="EMBL" id="BCJ63707.1"/>
    </source>
</evidence>
<dbReference type="InterPro" id="IPR050194">
    <property type="entry name" value="Glycosyltransferase_grp1"/>
</dbReference>
<organism evidence="5 6">
    <name type="scientific">Polymorphospora rubra</name>
    <dbReference type="NCBI Taxonomy" id="338584"/>
    <lineage>
        <taxon>Bacteria</taxon>
        <taxon>Bacillati</taxon>
        <taxon>Actinomycetota</taxon>
        <taxon>Actinomycetes</taxon>
        <taxon>Micromonosporales</taxon>
        <taxon>Micromonosporaceae</taxon>
        <taxon>Polymorphospora</taxon>
    </lineage>
</organism>
<dbReference type="GO" id="GO:1901137">
    <property type="term" value="P:carbohydrate derivative biosynthetic process"/>
    <property type="evidence" value="ECO:0007669"/>
    <property type="project" value="UniProtKB-ARBA"/>
</dbReference>
<dbReference type="EMBL" id="AP023359">
    <property type="protein sequence ID" value="BCJ63707.1"/>
    <property type="molecule type" value="Genomic_DNA"/>
</dbReference>
<dbReference type="KEGG" id="pry:Prubr_07280"/>
<dbReference type="Pfam" id="PF13439">
    <property type="entry name" value="Glyco_transf_4"/>
    <property type="match status" value="1"/>
</dbReference>
<keyword evidence="2 5" id="KW-0808">Transferase</keyword>
<name>A0A810MR57_9ACTN</name>
<protein>
    <submittedName>
        <fullName evidence="5">Glycosyl transferase</fullName>
    </submittedName>
</protein>
<evidence type="ECO:0000256" key="1">
    <source>
        <dbReference type="ARBA" id="ARBA00022676"/>
    </source>
</evidence>
<feature type="domain" description="Glycosyltransferase subfamily 4-like N-terminal" evidence="4">
    <location>
        <begin position="14"/>
        <end position="222"/>
    </location>
</feature>
<dbReference type="SUPFAM" id="SSF53756">
    <property type="entry name" value="UDP-Glycosyltransferase/glycogen phosphorylase"/>
    <property type="match status" value="1"/>
</dbReference>
<keyword evidence="1" id="KW-0328">Glycosyltransferase</keyword>